<dbReference type="AlphaFoldDB" id="A0A128A2M9"/>
<organism evidence="2 3">
    <name type="scientific">Nitrosotalea devaniterrae</name>
    <dbReference type="NCBI Taxonomy" id="1078905"/>
    <lineage>
        <taxon>Archaea</taxon>
        <taxon>Nitrososphaerota</taxon>
        <taxon>Nitrososphaeria</taxon>
        <taxon>Nitrosotaleales</taxon>
        <taxon>Nitrosotaleaceae</taxon>
        <taxon>Nitrosotalea</taxon>
    </lineage>
</organism>
<evidence type="ECO:0000313" key="2">
    <source>
        <dbReference type="EMBL" id="CUR51606.1"/>
    </source>
</evidence>
<name>A0A128A2M9_9ARCH</name>
<sequence>MMVKTRIIPSQPALVLEDTQRFLVVTDLHIGFEIGMISNDINVRPEDIVEEIHLALDTLIKSEKPDSLILLGDIKSGIDSISKIEWQMVPMFFEIGQKINTIVIPGNHDGNLAHLVPEYVTMTGPSGLVIGDTLLTHGHVMPSENFSQVNKIVMGHLHPVYFQEGSVLDGQRLWVSIKTEKQNIFPSSKGDLEIIIMPSFNKYFYATHKRYHKKSISPILERIKEVHSAKIVTLDGSIIGDESILKNII</sequence>
<gene>
    <name evidence="2" type="ORF">NDEV_0841</name>
</gene>
<dbReference type="EMBL" id="LN890280">
    <property type="protein sequence ID" value="CUR51606.1"/>
    <property type="molecule type" value="Genomic_DNA"/>
</dbReference>
<keyword evidence="3" id="KW-1185">Reference proteome</keyword>
<dbReference type="InterPro" id="IPR029052">
    <property type="entry name" value="Metallo-depent_PP-like"/>
</dbReference>
<dbReference type="SUPFAM" id="SSF56300">
    <property type="entry name" value="Metallo-dependent phosphatases"/>
    <property type="match status" value="1"/>
</dbReference>
<evidence type="ECO:0000313" key="3">
    <source>
        <dbReference type="Proteomes" id="UP000196239"/>
    </source>
</evidence>
<dbReference type="PANTHER" id="PTHR39323">
    <property type="entry name" value="BLR1149 PROTEIN"/>
    <property type="match status" value="1"/>
</dbReference>
<dbReference type="PANTHER" id="PTHR39323:SF1">
    <property type="entry name" value="BLR1149 PROTEIN"/>
    <property type="match status" value="1"/>
</dbReference>
<dbReference type="Gene3D" id="3.60.21.10">
    <property type="match status" value="1"/>
</dbReference>
<evidence type="ECO:0000259" key="1">
    <source>
        <dbReference type="Pfam" id="PF00149"/>
    </source>
</evidence>
<feature type="domain" description="Calcineurin-like phosphoesterase" evidence="1">
    <location>
        <begin position="21"/>
        <end position="154"/>
    </location>
</feature>
<dbReference type="PIRSF" id="PIRSF000887">
    <property type="entry name" value="Pesterase_MJ0037"/>
    <property type="match status" value="1"/>
</dbReference>
<dbReference type="Pfam" id="PF00149">
    <property type="entry name" value="Metallophos"/>
    <property type="match status" value="1"/>
</dbReference>
<dbReference type="InterPro" id="IPR004843">
    <property type="entry name" value="Calcineurin-like_PHP"/>
</dbReference>
<dbReference type="Proteomes" id="UP000196239">
    <property type="component" value="Chromosome 1"/>
</dbReference>
<accession>A0A128A2M9</accession>
<proteinExistence type="predicted"/>
<reference evidence="3" key="1">
    <citation type="submission" date="2015-10" db="EMBL/GenBank/DDBJ databases">
        <authorList>
            <person name="Lehtovirta-Morley L.E."/>
            <person name="Vieille C."/>
        </authorList>
    </citation>
    <scope>NUCLEOTIDE SEQUENCE [LARGE SCALE GENOMIC DNA]</scope>
</reference>
<dbReference type="GO" id="GO:0016787">
    <property type="term" value="F:hydrolase activity"/>
    <property type="evidence" value="ECO:0007669"/>
    <property type="project" value="InterPro"/>
</dbReference>
<protein>
    <submittedName>
        <fullName evidence="2">Metallophosphoesterase</fullName>
    </submittedName>
</protein>
<dbReference type="KEGG" id="ndv:NDEV_0841"/>
<dbReference type="InterPro" id="IPR024173">
    <property type="entry name" value="Pesterase_MJ0037-like"/>
</dbReference>